<feature type="transmembrane region" description="Helical" evidence="6">
    <location>
        <begin position="282"/>
        <end position="298"/>
    </location>
</feature>
<keyword evidence="2" id="KW-0813">Transport</keyword>
<sequence>MHPSLLFNGVGIVSDRRRDLCISESGSLVFSLTYMSLHDPSFTGGEESWDSSSTEVERRCRLASEVGGLSRSISSEKYEPLDNINLSFRLSRTLRCQTNSFSHLQLLSQGPLFFSMYPDREVPWTMMAVSSAESFSMNLTNFRDNALLKLQVGGPFVGGMEDIPAQEYILIQVEQVEDAGPRRRRPQQIHGQPYWTHKGILSKLHFFVSERSVHVFSYPLSLSHSEPIIITVQAFLLDSQVVPLSMTHQSLYVTVETQVLMAGLILAGVYVLIIFEIVHRTLAAMLGSLAALAALAFIGDRPSLMTVVDWIDYETLALLFGMMILVAIFSETGFFDYCAVKAYQLSRGRVWPMIIILCLIAAILSAFLDNVTTMMLFTPVTIRLCEVLNLDPRHVLIAEVIFTNIGGAATAVGDPPNVIIVSNQDLRKKGMDFAGFTGYMFLGICLVLLTSFPFLRMLYWNKKLYNKESIEIVELKHEILVWRQTAQRINPASREETAVKCLLMQKVLNLESLLRKKLRTFQRQISQEDKNWENNIQELQKKHRITDKILLVKCTSVLAIVIFTFFLNSFVPGIHLDLGWIAILGALWLLILADIQDFEIILHRVEWATLLFFAALFVLMEALAQLQLIDYIGEQTALLIKAVPEEERLAVAVILVMWVSALASSLIDNIPFTATMIPVLINLSQDEDVNLPIKPLIFALAMGACLGGNGTLIGASANVVCAGIAEQHGYGFSFMEFFSLGFPMMLMTCTIAMCYLLATHVGLGWNI</sequence>
<keyword evidence="4 6" id="KW-1133">Transmembrane helix</keyword>
<dbReference type="GO" id="GO:0055085">
    <property type="term" value="P:transmembrane transport"/>
    <property type="evidence" value="ECO:0007669"/>
    <property type="project" value="InterPro"/>
</dbReference>
<feature type="transmembrane region" description="Helical" evidence="6">
    <location>
        <begin position="251"/>
        <end position="275"/>
    </location>
</feature>
<dbReference type="Ensembl" id="ENSDCDT00010061135.1">
    <property type="protein sequence ID" value="ENSDCDP00010050709.1"/>
    <property type="gene ID" value="ENSDCDG00010029675.1"/>
</dbReference>
<dbReference type="AlphaFoldDB" id="A0AAY4E001"/>
<dbReference type="InterPro" id="IPR051475">
    <property type="entry name" value="Diverse_Ion_Transporter"/>
</dbReference>
<feature type="domain" description="Citrate transporter-like" evidence="7">
    <location>
        <begin position="270"/>
        <end position="703"/>
    </location>
</feature>
<protein>
    <recommendedName>
        <fullName evidence="7">Citrate transporter-like domain-containing protein</fullName>
    </recommendedName>
</protein>
<feature type="transmembrane region" description="Helical" evidence="6">
    <location>
        <begin position="318"/>
        <end position="338"/>
    </location>
</feature>
<feature type="transmembrane region" description="Helical" evidence="6">
    <location>
        <begin position="350"/>
        <end position="368"/>
    </location>
</feature>
<name>A0AAY4E001_9TELE</name>
<keyword evidence="3 6" id="KW-0812">Transmembrane</keyword>
<keyword evidence="9" id="KW-1185">Reference proteome</keyword>
<reference evidence="8" key="3">
    <citation type="submission" date="2025-09" db="UniProtKB">
        <authorList>
            <consortium name="Ensembl"/>
        </authorList>
    </citation>
    <scope>IDENTIFICATION</scope>
</reference>
<gene>
    <name evidence="8" type="primary">OCA2</name>
</gene>
<dbReference type="GO" id="GO:0030318">
    <property type="term" value="P:melanocyte differentiation"/>
    <property type="evidence" value="ECO:0007669"/>
    <property type="project" value="TreeGrafter"/>
</dbReference>
<feature type="transmembrane region" description="Helical" evidence="6">
    <location>
        <begin position="436"/>
        <end position="459"/>
    </location>
</feature>
<dbReference type="GeneTree" id="ENSGT01030000234550"/>
<evidence type="ECO:0000313" key="9">
    <source>
        <dbReference type="Proteomes" id="UP000694580"/>
    </source>
</evidence>
<proteinExistence type="predicted"/>
<dbReference type="Proteomes" id="UP000694580">
    <property type="component" value="Chromosome 13"/>
</dbReference>
<dbReference type="Pfam" id="PF03600">
    <property type="entry name" value="CitMHS"/>
    <property type="match status" value="1"/>
</dbReference>
<dbReference type="InterPro" id="IPR004680">
    <property type="entry name" value="Cit_transptr-like_dom"/>
</dbReference>
<dbReference type="PANTHER" id="PTHR43568:SF1">
    <property type="entry name" value="P PROTEIN"/>
    <property type="match status" value="1"/>
</dbReference>
<evidence type="ECO:0000256" key="3">
    <source>
        <dbReference type="ARBA" id="ARBA00022692"/>
    </source>
</evidence>
<evidence type="ECO:0000256" key="2">
    <source>
        <dbReference type="ARBA" id="ARBA00022448"/>
    </source>
</evidence>
<evidence type="ECO:0000256" key="6">
    <source>
        <dbReference type="SAM" id="Phobius"/>
    </source>
</evidence>
<dbReference type="GO" id="GO:0042438">
    <property type="term" value="P:melanin biosynthetic process"/>
    <property type="evidence" value="ECO:0007669"/>
    <property type="project" value="TreeGrafter"/>
</dbReference>
<feature type="transmembrane region" description="Helical" evidence="6">
    <location>
        <begin position="550"/>
        <end position="572"/>
    </location>
</feature>
<evidence type="ECO:0000256" key="5">
    <source>
        <dbReference type="ARBA" id="ARBA00023136"/>
    </source>
</evidence>
<accession>A0AAY4E001</accession>
<feature type="transmembrane region" description="Helical" evidence="6">
    <location>
        <begin position="578"/>
        <end position="595"/>
    </location>
</feature>
<feature type="transmembrane region" description="Helical" evidence="6">
    <location>
        <begin position="696"/>
        <end position="725"/>
    </location>
</feature>
<reference evidence="8" key="2">
    <citation type="submission" date="2025-08" db="UniProtKB">
        <authorList>
            <consortium name="Ensembl"/>
        </authorList>
    </citation>
    <scope>IDENTIFICATION</scope>
</reference>
<dbReference type="GO" id="GO:0033162">
    <property type="term" value="C:melanosome membrane"/>
    <property type="evidence" value="ECO:0007669"/>
    <property type="project" value="TreeGrafter"/>
</dbReference>
<evidence type="ECO:0000256" key="1">
    <source>
        <dbReference type="ARBA" id="ARBA00004141"/>
    </source>
</evidence>
<keyword evidence="5 6" id="KW-0472">Membrane</keyword>
<feature type="transmembrane region" description="Helical" evidence="6">
    <location>
        <begin position="607"/>
        <end position="629"/>
    </location>
</feature>
<dbReference type="CDD" id="cd01116">
    <property type="entry name" value="P_permease"/>
    <property type="match status" value="1"/>
</dbReference>
<evidence type="ECO:0000313" key="8">
    <source>
        <dbReference type="Ensembl" id="ENSDCDP00010050709.1"/>
    </source>
</evidence>
<evidence type="ECO:0000256" key="4">
    <source>
        <dbReference type="ARBA" id="ARBA00022989"/>
    </source>
</evidence>
<comment type="subcellular location">
    <subcellularLocation>
        <location evidence="1">Membrane</location>
        <topology evidence="1">Multi-pass membrane protein</topology>
    </subcellularLocation>
</comment>
<organism evidence="8 9">
    <name type="scientific">Denticeps clupeoides</name>
    <name type="common">denticle herring</name>
    <dbReference type="NCBI Taxonomy" id="299321"/>
    <lineage>
        <taxon>Eukaryota</taxon>
        <taxon>Metazoa</taxon>
        <taxon>Chordata</taxon>
        <taxon>Craniata</taxon>
        <taxon>Vertebrata</taxon>
        <taxon>Euteleostomi</taxon>
        <taxon>Actinopterygii</taxon>
        <taxon>Neopterygii</taxon>
        <taxon>Teleostei</taxon>
        <taxon>Clupei</taxon>
        <taxon>Clupeiformes</taxon>
        <taxon>Denticipitoidei</taxon>
        <taxon>Denticipitidae</taxon>
        <taxon>Denticeps</taxon>
    </lineage>
</organism>
<evidence type="ECO:0000259" key="7">
    <source>
        <dbReference type="Pfam" id="PF03600"/>
    </source>
</evidence>
<feature type="transmembrane region" description="Helical" evidence="6">
    <location>
        <begin position="737"/>
        <end position="758"/>
    </location>
</feature>
<reference evidence="8 9" key="1">
    <citation type="submission" date="2020-06" db="EMBL/GenBank/DDBJ databases">
        <authorList>
            <consortium name="Wellcome Sanger Institute Data Sharing"/>
        </authorList>
    </citation>
    <scope>NUCLEOTIDE SEQUENCE [LARGE SCALE GENOMIC DNA]</scope>
</reference>
<dbReference type="PANTHER" id="PTHR43568">
    <property type="entry name" value="P PROTEIN"/>
    <property type="match status" value="1"/>
</dbReference>
<feature type="transmembrane region" description="Helical" evidence="6">
    <location>
        <begin position="649"/>
        <end position="667"/>
    </location>
</feature>